<keyword evidence="1" id="KW-0472">Membrane</keyword>
<evidence type="ECO:0000256" key="1">
    <source>
        <dbReference type="SAM" id="Phobius"/>
    </source>
</evidence>
<dbReference type="GO" id="GO:0015628">
    <property type="term" value="P:protein secretion by the type II secretion system"/>
    <property type="evidence" value="ECO:0007669"/>
    <property type="project" value="InterPro"/>
</dbReference>
<dbReference type="Proteomes" id="UP000023795">
    <property type="component" value="Unassembled WGS sequence"/>
</dbReference>
<feature type="transmembrane region" description="Helical" evidence="1">
    <location>
        <begin position="24"/>
        <end position="43"/>
    </location>
</feature>
<protein>
    <recommendedName>
        <fullName evidence="4">Type II secretion system protein M</fullName>
    </recommendedName>
</protein>
<gene>
    <name evidence="2" type="ORF">MOMA_05781</name>
</gene>
<evidence type="ECO:0008006" key="4">
    <source>
        <dbReference type="Google" id="ProtNLM"/>
    </source>
</evidence>
<evidence type="ECO:0000313" key="3">
    <source>
        <dbReference type="Proteomes" id="UP000023795"/>
    </source>
</evidence>
<keyword evidence="1" id="KW-0812">Transmembrane</keyword>
<reference evidence="2 3" key="1">
    <citation type="journal article" date="2013" name="Genome Announc.">
        <title>Genome Sequence of Moraxella macacae 0408225, a Novel Bacterial Species Isolated from a Cynomolgus Macaque with Epistaxis.</title>
        <authorList>
            <person name="Ladner J.T."/>
            <person name="Whitehouse C.A."/>
            <person name="Koroleva G.I."/>
            <person name="Palacios G.F."/>
        </authorList>
    </citation>
    <scope>NUCLEOTIDE SEQUENCE [LARGE SCALE GENOMIC DNA]</scope>
    <source>
        <strain evidence="2 3">0408225</strain>
    </source>
</reference>
<dbReference type="GO" id="GO:0015627">
    <property type="term" value="C:type II protein secretion system complex"/>
    <property type="evidence" value="ECO:0007669"/>
    <property type="project" value="InterPro"/>
</dbReference>
<evidence type="ECO:0000313" key="2">
    <source>
        <dbReference type="EMBL" id="ELA08046.1"/>
    </source>
</evidence>
<dbReference type="InterPro" id="IPR007690">
    <property type="entry name" value="T2SS_GspM"/>
</dbReference>
<keyword evidence="3" id="KW-1185">Reference proteome</keyword>
<dbReference type="RefSeq" id="WP_009501558.1">
    <property type="nucleotide sequence ID" value="NZ_ANIN01000002.1"/>
</dbReference>
<dbReference type="EMBL" id="ANIN01000002">
    <property type="protein sequence ID" value="ELA08046.1"/>
    <property type="molecule type" value="Genomic_DNA"/>
</dbReference>
<dbReference type="eggNOG" id="ENOG50338HS">
    <property type="taxonomic scope" value="Bacteria"/>
</dbReference>
<dbReference type="OrthoDB" id="6647767at2"/>
<dbReference type="Pfam" id="PF04612">
    <property type="entry name" value="T2SSM"/>
    <property type="match status" value="1"/>
</dbReference>
<sequence>MKQLTNSWQNLHEKYNGLAFRDKLALWVLGVFLGFLVFGYGGYSLHQKANASQKAYDAAISDVFWLRSQAGNINPSQNQTNPVDSLQQILTQSGVTGQVAQSGENIQLNFSHSQAIVINNVFNQIQQQGFNIQQLQINQTSPDKLDVQSVVSY</sequence>
<dbReference type="PATRIC" id="fig|1230338.3.peg.1229"/>
<name>L2F5K6_9GAMM</name>
<comment type="caution">
    <text evidence="2">The sequence shown here is derived from an EMBL/GenBank/DDBJ whole genome shotgun (WGS) entry which is preliminary data.</text>
</comment>
<dbReference type="STRING" id="1230338.MOMA_05781"/>
<accession>L2F5K6</accession>
<keyword evidence="1" id="KW-1133">Transmembrane helix</keyword>
<proteinExistence type="predicted"/>
<organism evidence="2 3">
    <name type="scientific">Moraxella macacae 0408225</name>
    <dbReference type="NCBI Taxonomy" id="1230338"/>
    <lineage>
        <taxon>Bacteria</taxon>
        <taxon>Pseudomonadati</taxon>
        <taxon>Pseudomonadota</taxon>
        <taxon>Gammaproteobacteria</taxon>
        <taxon>Moraxellales</taxon>
        <taxon>Moraxellaceae</taxon>
        <taxon>Moraxella</taxon>
    </lineage>
</organism>
<dbReference type="AlphaFoldDB" id="L2F5K6"/>